<dbReference type="AlphaFoldDB" id="A0A4V3S9R9"/>
<dbReference type="EMBL" id="QBLH01002932">
    <property type="protein sequence ID" value="TGZ46174.1"/>
    <property type="molecule type" value="Genomic_DNA"/>
</dbReference>
<protein>
    <submittedName>
        <fullName evidence="1">Uncharacterized protein</fullName>
    </submittedName>
</protein>
<evidence type="ECO:0000313" key="1">
    <source>
        <dbReference type="EMBL" id="TGZ46174.1"/>
    </source>
</evidence>
<keyword evidence="2" id="KW-1185">Reference proteome</keyword>
<sequence length="41" mass="4149">MLGDALLLPALIPSPLVGENGSLFPRFLCTDPGIIVGVGGQ</sequence>
<proteinExistence type="predicted"/>
<reference evidence="1 2" key="1">
    <citation type="journal article" date="2019" name="Philos. Trans. R. Soc. Lond., B, Biol. Sci.">
        <title>Ant behaviour and brain gene expression of defending hosts depend on the ecological success of the intruding social parasite.</title>
        <authorList>
            <person name="Kaur R."/>
            <person name="Stoldt M."/>
            <person name="Jongepier E."/>
            <person name="Feldmeyer B."/>
            <person name="Menzel F."/>
            <person name="Bornberg-Bauer E."/>
            <person name="Foitzik S."/>
        </authorList>
    </citation>
    <scope>NUCLEOTIDE SEQUENCE [LARGE SCALE GENOMIC DNA]</scope>
    <source>
        <tissue evidence="1">Whole body</tissue>
    </source>
</reference>
<accession>A0A4V3S9R9</accession>
<comment type="caution">
    <text evidence="1">The sequence shown here is derived from an EMBL/GenBank/DDBJ whole genome shotgun (WGS) entry which is preliminary data.</text>
</comment>
<gene>
    <name evidence="1" type="ORF">DBV15_11298</name>
</gene>
<evidence type="ECO:0000313" key="2">
    <source>
        <dbReference type="Proteomes" id="UP000310200"/>
    </source>
</evidence>
<dbReference type="Proteomes" id="UP000310200">
    <property type="component" value="Unassembled WGS sequence"/>
</dbReference>
<organism evidence="1 2">
    <name type="scientific">Temnothorax longispinosus</name>
    <dbReference type="NCBI Taxonomy" id="300112"/>
    <lineage>
        <taxon>Eukaryota</taxon>
        <taxon>Metazoa</taxon>
        <taxon>Ecdysozoa</taxon>
        <taxon>Arthropoda</taxon>
        <taxon>Hexapoda</taxon>
        <taxon>Insecta</taxon>
        <taxon>Pterygota</taxon>
        <taxon>Neoptera</taxon>
        <taxon>Endopterygota</taxon>
        <taxon>Hymenoptera</taxon>
        <taxon>Apocrita</taxon>
        <taxon>Aculeata</taxon>
        <taxon>Formicoidea</taxon>
        <taxon>Formicidae</taxon>
        <taxon>Myrmicinae</taxon>
        <taxon>Temnothorax</taxon>
    </lineage>
</organism>
<name>A0A4V3S9R9_9HYME</name>